<dbReference type="Pfam" id="PF01425">
    <property type="entry name" value="Amidase"/>
    <property type="match status" value="1"/>
</dbReference>
<evidence type="ECO:0000256" key="1">
    <source>
        <dbReference type="ARBA" id="ARBA00001311"/>
    </source>
</evidence>
<reference evidence="5" key="1">
    <citation type="submission" date="2022-12" db="EMBL/GenBank/DDBJ databases">
        <authorList>
            <person name="Krivoruchko A.V."/>
            <person name="Elkin A."/>
        </authorList>
    </citation>
    <scope>NUCLEOTIDE SEQUENCE</scope>
    <source>
        <strain evidence="5">IEGM 1388</strain>
    </source>
</reference>
<evidence type="ECO:0000313" key="5">
    <source>
        <dbReference type="EMBL" id="MCZ4552221.1"/>
    </source>
</evidence>
<dbReference type="InterPro" id="IPR023631">
    <property type="entry name" value="Amidase_dom"/>
</dbReference>
<evidence type="ECO:0000256" key="2">
    <source>
        <dbReference type="ARBA" id="ARBA00009199"/>
    </source>
</evidence>
<dbReference type="EMBL" id="JAPWIE010000006">
    <property type="protein sequence ID" value="MCZ4552221.1"/>
    <property type="molecule type" value="Genomic_DNA"/>
</dbReference>
<feature type="domain" description="Amidase" evidence="4">
    <location>
        <begin position="16"/>
        <end position="165"/>
    </location>
</feature>
<sequence length="171" mass="17805">MVPRPDARGIVGRIRAAVAAGIVPFALGSDGGGSIRIPASFTGFVGFKPSMGRVPVYPGCRDERYPGVSGWESIEHIAPICRTVADVGTVMSVLAEPDARDRHSIPAGDVDWLAAVQPSSVKGLRVAYSSDFGYLPVDPEVREIVGRAVASLQDDLGSHVTEAHPGMAGAG</sequence>
<keyword evidence="6" id="KW-1185">Reference proteome</keyword>
<evidence type="ECO:0000256" key="3">
    <source>
        <dbReference type="ARBA" id="ARBA00012922"/>
    </source>
</evidence>
<evidence type="ECO:0000313" key="6">
    <source>
        <dbReference type="Proteomes" id="UP001067235"/>
    </source>
</evidence>
<dbReference type="InterPro" id="IPR000120">
    <property type="entry name" value="Amidase"/>
</dbReference>
<accession>A0ABT4N1Q9</accession>
<protein>
    <recommendedName>
        <fullName evidence="3">amidase</fullName>
        <ecNumber evidence="3">3.5.1.4</ecNumber>
    </recommendedName>
</protein>
<proteinExistence type="inferred from homology"/>
<name>A0ABT4N1Q9_GORRU</name>
<dbReference type="Proteomes" id="UP001067235">
    <property type="component" value="Unassembled WGS sequence"/>
</dbReference>
<dbReference type="Gene3D" id="3.90.1300.10">
    <property type="entry name" value="Amidase signature (AS) domain"/>
    <property type="match status" value="1"/>
</dbReference>
<comment type="caution">
    <text evidence="5">The sequence shown here is derived from an EMBL/GenBank/DDBJ whole genome shotgun (WGS) entry which is preliminary data.</text>
</comment>
<dbReference type="PANTHER" id="PTHR11895:SF7">
    <property type="entry name" value="GLUTAMYL-TRNA(GLN) AMIDOTRANSFERASE SUBUNIT A, MITOCHONDRIAL"/>
    <property type="match status" value="1"/>
</dbReference>
<gene>
    <name evidence="5" type="ORF">O4213_19665</name>
</gene>
<dbReference type="SUPFAM" id="SSF75304">
    <property type="entry name" value="Amidase signature (AS) enzymes"/>
    <property type="match status" value="1"/>
</dbReference>
<dbReference type="EC" id="3.5.1.4" evidence="3"/>
<comment type="similarity">
    <text evidence="2">Belongs to the amidase family.</text>
</comment>
<comment type="catalytic activity">
    <reaction evidence="1">
        <text>a monocarboxylic acid amide + H2O = a monocarboxylate + NH4(+)</text>
        <dbReference type="Rhea" id="RHEA:12020"/>
        <dbReference type="ChEBI" id="CHEBI:15377"/>
        <dbReference type="ChEBI" id="CHEBI:28938"/>
        <dbReference type="ChEBI" id="CHEBI:35757"/>
        <dbReference type="ChEBI" id="CHEBI:83628"/>
        <dbReference type="EC" id="3.5.1.4"/>
    </reaction>
</comment>
<evidence type="ECO:0000259" key="4">
    <source>
        <dbReference type="Pfam" id="PF01425"/>
    </source>
</evidence>
<dbReference type="PANTHER" id="PTHR11895">
    <property type="entry name" value="TRANSAMIDASE"/>
    <property type="match status" value="1"/>
</dbReference>
<organism evidence="5 6">
    <name type="scientific">Gordonia rubripertincta</name>
    <name type="common">Rhodococcus corallinus</name>
    <dbReference type="NCBI Taxonomy" id="36822"/>
    <lineage>
        <taxon>Bacteria</taxon>
        <taxon>Bacillati</taxon>
        <taxon>Actinomycetota</taxon>
        <taxon>Actinomycetes</taxon>
        <taxon>Mycobacteriales</taxon>
        <taxon>Gordoniaceae</taxon>
        <taxon>Gordonia</taxon>
    </lineage>
</organism>
<dbReference type="InterPro" id="IPR036928">
    <property type="entry name" value="AS_sf"/>
</dbReference>